<keyword evidence="3 5" id="KW-0010">Activator</keyword>
<keyword evidence="2 5" id="KW-0805">Transcription regulation</keyword>
<keyword evidence="1 5" id="KW-0963">Cytoplasm</keyword>
<dbReference type="EMBL" id="LNTY01000060">
    <property type="protein sequence ID" value="KXF79821.1"/>
    <property type="molecule type" value="Genomic_DNA"/>
</dbReference>
<dbReference type="InterPro" id="IPR038208">
    <property type="entry name" value="Tscrpt_reg_Crl_sf"/>
</dbReference>
<evidence type="ECO:0000313" key="6">
    <source>
        <dbReference type="EMBL" id="KXF79821.1"/>
    </source>
</evidence>
<comment type="similarity">
    <text evidence="5">Belongs to the Crl family.</text>
</comment>
<dbReference type="STRING" id="294935.ATN88_13080"/>
<dbReference type="NCBIfam" id="NF008217">
    <property type="entry name" value="PRK10984.1"/>
    <property type="match status" value="1"/>
</dbReference>
<protein>
    <recommendedName>
        <fullName evidence="5">Sigma factor-binding protein Crl</fullName>
    </recommendedName>
</protein>
<comment type="caution">
    <text evidence="6">The sequence shown here is derived from an EMBL/GenBank/DDBJ whole genome shotgun (WGS) entry which is preliminary data.</text>
</comment>
<sequence length="134" mass="15232">MTEENKTLSHGRLMTKFAQLGPYLRQNKSSEESYFFDCLSACVNAKKSPESREFWGWWMELTPKDGGFEYFYAFGKFDTAGEWKEENVPNKSASEVKASLDTFYKKITEFVEGDLSLEISALPSLKQPKLGSAA</sequence>
<keyword evidence="7" id="KW-1185">Reference proteome</keyword>
<dbReference type="RefSeq" id="WP_067420072.1">
    <property type="nucleotide sequence ID" value="NZ_LNTY01000060.1"/>
</dbReference>
<reference evidence="6 7" key="1">
    <citation type="submission" date="2015-11" db="EMBL/GenBank/DDBJ databases">
        <title>Genomic Taxonomy of the Vibrionaceae.</title>
        <authorList>
            <person name="Gomez-Gil B."/>
            <person name="Enciso-Ibarra J."/>
        </authorList>
    </citation>
    <scope>NUCLEOTIDE SEQUENCE [LARGE SCALE GENOMIC DNA]</scope>
    <source>
        <strain evidence="6 7">CAIM 912</strain>
    </source>
</reference>
<accession>A0A135I317</accession>
<organism evidence="6 7">
    <name type="scientific">Enterovibrio coralii</name>
    <dbReference type="NCBI Taxonomy" id="294935"/>
    <lineage>
        <taxon>Bacteria</taxon>
        <taxon>Pseudomonadati</taxon>
        <taxon>Pseudomonadota</taxon>
        <taxon>Gammaproteobacteria</taxon>
        <taxon>Vibrionales</taxon>
        <taxon>Vibrionaceae</taxon>
        <taxon>Enterovibrio</taxon>
    </lineage>
</organism>
<comment type="subcellular location">
    <subcellularLocation>
        <location evidence="5">Cytoplasm</location>
    </subcellularLocation>
</comment>
<dbReference type="Pfam" id="PF07417">
    <property type="entry name" value="Crl"/>
    <property type="match status" value="1"/>
</dbReference>
<name>A0A135I317_9GAMM</name>
<evidence type="ECO:0000256" key="1">
    <source>
        <dbReference type="ARBA" id="ARBA00022490"/>
    </source>
</evidence>
<dbReference type="Proteomes" id="UP000070529">
    <property type="component" value="Unassembled WGS sequence"/>
</dbReference>
<comment type="function">
    <text evidence="5">Binds to the sigma-S subunit of RNA polymerase, activating expression of sigma-S-regulated genes. Stimulates RNA polymerase holoenzyme formation and may bind to several other sigma factors, such as sigma-70 and sigma-32.</text>
</comment>
<dbReference type="Gene3D" id="3.30.310.230">
    <property type="entry name" value="Sigma factor-binding protein Crl monomer"/>
    <property type="match status" value="1"/>
</dbReference>
<dbReference type="GO" id="GO:0045893">
    <property type="term" value="P:positive regulation of DNA-templated transcription"/>
    <property type="evidence" value="ECO:0007669"/>
    <property type="project" value="UniProtKB-UniRule"/>
</dbReference>
<evidence type="ECO:0000256" key="3">
    <source>
        <dbReference type="ARBA" id="ARBA00023159"/>
    </source>
</evidence>
<dbReference type="HAMAP" id="MF_01178">
    <property type="entry name" value="Crl"/>
    <property type="match status" value="1"/>
</dbReference>
<dbReference type="GO" id="GO:0005737">
    <property type="term" value="C:cytoplasm"/>
    <property type="evidence" value="ECO:0007669"/>
    <property type="project" value="UniProtKB-SubCell"/>
</dbReference>
<evidence type="ECO:0000313" key="7">
    <source>
        <dbReference type="Proteomes" id="UP000070529"/>
    </source>
</evidence>
<dbReference type="InterPro" id="IPR009986">
    <property type="entry name" value="Tscrpt_reg_Crl"/>
</dbReference>
<feature type="region of interest" description="Essential for activity" evidence="5">
    <location>
        <begin position="100"/>
        <end position="123"/>
    </location>
</feature>
<keyword evidence="4 5" id="KW-0804">Transcription</keyword>
<gene>
    <name evidence="5" type="primary">crl</name>
    <name evidence="6" type="ORF">ATN88_13080</name>
</gene>
<evidence type="ECO:0000256" key="5">
    <source>
        <dbReference type="HAMAP-Rule" id="MF_01178"/>
    </source>
</evidence>
<proteinExistence type="inferred from homology"/>
<evidence type="ECO:0000256" key="4">
    <source>
        <dbReference type="ARBA" id="ARBA00023163"/>
    </source>
</evidence>
<dbReference type="AlphaFoldDB" id="A0A135I317"/>
<dbReference type="OrthoDB" id="6428303at2"/>
<evidence type="ECO:0000256" key="2">
    <source>
        <dbReference type="ARBA" id="ARBA00023015"/>
    </source>
</evidence>